<dbReference type="OMA" id="EGTNKCT"/>
<name>A0A7N0VDN0_KALFE</name>
<evidence type="ECO:0008006" key="4">
    <source>
        <dbReference type="Google" id="ProtNLM"/>
    </source>
</evidence>
<dbReference type="PANTHER" id="PTHR33334">
    <property type="entry name" value="PROTEIN LNK1"/>
    <property type="match status" value="1"/>
</dbReference>
<evidence type="ECO:0000313" key="3">
    <source>
        <dbReference type="Proteomes" id="UP000594263"/>
    </source>
</evidence>
<dbReference type="GO" id="GO:0007623">
    <property type="term" value="P:circadian rhythm"/>
    <property type="evidence" value="ECO:0007669"/>
    <property type="project" value="InterPro"/>
</dbReference>
<dbReference type="GO" id="GO:0006355">
    <property type="term" value="P:regulation of DNA-templated transcription"/>
    <property type="evidence" value="ECO:0007669"/>
    <property type="project" value="InterPro"/>
</dbReference>
<dbReference type="InterPro" id="IPR039928">
    <property type="entry name" value="LNK"/>
</dbReference>
<proteinExistence type="predicted"/>
<dbReference type="Gramene" id="Kaladp0607s0046.1.v1.1">
    <property type="protein sequence ID" value="Kaladp0607s0046.1.v1.1"/>
    <property type="gene ID" value="Kaladp0607s0046.v1.1"/>
</dbReference>
<dbReference type="Proteomes" id="UP000594263">
    <property type="component" value="Unplaced"/>
</dbReference>
<reference evidence="2" key="1">
    <citation type="submission" date="2021-01" db="UniProtKB">
        <authorList>
            <consortium name="EnsemblPlants"/>
        </authorList>
    </citation>
    <scope>IDENTIFICATION</scope>
</reference>
<evidence type="ECO:0000313" key="2">
    <source>
        <dbReference type="EnsemblPlants" id="Kaladp0607s0046.6.v1.1"/>
    </source>
</evidence>
<accession>A0A7N0VDN0</accession>
<dbReference type="PANTHER" id="PTHR33334:SF8">
    <property type="entry name" value="PROTEIN LNK1"/>
    <property type="match status" value="1"/>
</dbReference>
<dbReference type="Gramene" id="Kaladp0607s0046.6.v1.1">
    <property type="protein sequence ID" value="Kaladp0607s0046.6.v1.1"/>
    <property type="gene ID" value="Kaladp0607s0046.v1.1"/>
</dbReference>
<feature type="region of interest" description="Disordered" evidence="1">
    <location>
        <begin position="48"/>
        <end position="89"/>
    </location>
</feature>
<evidence type="ECO:0000256" key="1">
    <source>
        <dbReference type="SAM" id="MobiDB-lite"/>
    </source>
</evidence>
<protein>
    <recommendedName>
        <fullName evidence="4">Protein LNK1</fullName>
    </recommendedName>
</protein>
<dbReference type="EnsemblPlants" id="Kaladp0607s0046.1.v1.1">
    <property type="protein sequence ID" value="Kaladp0607s0046.1.v1.1"/>
    <property type="gene ID" value="Kaladp0607s0046.v1.1"/>
</dbReference>
<organism evidence="2 3">
    <name type="scientific">Kalanchoe fedtschenkoi</name>
    <name type="common">Lavender scallops</name>
    <name type="synonym">South American air plant</name>
    <dbReference type="NCBI Taxonomy" id="63787"/>
    <lineage>
        <taxon>Eukaryota</taxon>
        <taxon>Viridiplantae</taxon>
        <taxon>Streptophyta</taxon>
        <taxon>Embryophyta</taxon>
        <taxon>Tracheophyta</taxon>
        <taxon>Spermatophyta</taxon>
        <taxon>Magnoliopsida</taxon>
        <taxon>eudicotyledons</taxon>
        <taxon>Gunneridae</taxon>
        <taxon>Pentapetalae</taxon>
        <taxon>Saxifragales</taxon>
        <taxon>Crassulaceae</taxon>
        <taxon>Kalanchoe</taxon>
    </lineage>
</organism>
<dbReference type="EnsemblPlants" id="Kaladp0607s0046.6.v1.1">
    <property type="protein sequence ID" value="Kaladp0607s0046.6.v1.1"/>
    <property type="gene ID" value="Kaladp0607s0046.v1.1"/>
</dbReference>
<keyword evidence="3" id="KW-1185">Reference proteome</keyword>
<sequence>MSDSHIYELEDIVWDDFSISDDHLVPRPEIRRNEGSAVQTEIHKKLKREVGMTSGTGSPGAERVGVATEKKSSLSPKIKSEQMLPNGSWSHNPDTFHTYNDLITSLSSEGPSIMRGDFISNNNICTGDPTTTNNCTAADNNFSYSLRDAPQPESDLSFLYSGHENKETDDPLFYDWPEIGNFEDVDQMLRTCDSTFGLGDLPKEDEMCWFPSPTAINGCDADSKSEVRSSYSDSNSIKILSENNESTQPNYGSPAVDAFKRSAGASYTPSSLSPNTTEPSCLSKAYSINKLPASADKMDREKPLKEVNVHVRNMEYQMQSVETNVSLHQFDSSKLPSNTQLPLSKSPQKLYSINCSGVQNQNVVDTKSSDSVSAQKKFINSGNEESFNKNSQLDEKSLEETSFRQLQEVMEQLDLKTKLCIRDSLYRLARSAEQRHGAATMNQFNKADNDSSEVLTAETKHAGLLDIETDTNPIDRSIAHLLFHRPNGSSKTPLSNTQPPHSLPCQITSGRKGVNLPTATVRSGAHSVAQFLVIKS</sequence>
<dbReference type="AlphaFoldDB" id="A0A7N0VDN0"/>